<dbReference type="SMART" id="SM00353">
    <property type="entry name" value="HLH"/>
    <property type="match status" value="1"/>
</dbReference>
<dbReference type="SUPFAM" id="SSF47459">
    <property type="entry name" value="HLH, helix-loop-helix DNA-binding domain"/>
    <property type="match status" value="1"/>
</dbReference>
<feature type="domain" description="BHLH" evidence="8">
    <location>
        <begin position="281"/>
        <end position="330"/>
    </location>
</feature>
<sequence length="457" mass="50638">MDENMVFSSSSSSSLISPSPQTLKQQLEFLLQNQQHCWNYAIFWQTCTNNNNNVVNPSCSLSLIWGEGHFQGINSPTTRPKKKPNLIHSDDFDDGGSTMDDVVTDAEWFYMTSPSKSYPFKQRASGCGSSGTLAKAFTTGSLVWLSGPHSLRLYNCERAKEAHSHGLHTLVCIPVPNGVLELGSVEVIEENWALIQQVHSLFGPLSNFDIGPTKPELSLGGGDDISFYDSGLVGAFNTNQAQPASFMGPSEEYDDSDEPISRQRVARKRGRRPGSAREGQVAVVNHVKAERQRREKMNSRFYALRAVVPTVSRMDKASLLADAVSYINELKEKVNVLESQLEMMKVDCNMFSSITNDNGLCSPSGISCNNNKFNSKIPLEMDVRVLGNEAMIRVQCENVNHPAARLMNAFKQLKLQVHHASVSTVEEMMLQDVVIVKVPQDLKSNAILKAAIFSRMQ</sequence>
<dbReference type="PROSITE" id="PS50888">
    <property type="entry name" value="BHLH"/>
    <property type="match status" value="1"/>
</dbReference>
<dbReference type="OMA" id="YETIDQF"/>
<accession>A0A803KZT5</accession>
<evidence type="ECO:0000256" key="2">
    <source>
        <dbReference type="ARBA" id="ARBA00023015"/>
    </source>
</evidence>
<dbReference type="InterPro" id="IPR036638">
    <property type="entry name" value="HLH_DNA-bd_sf"/>
</dbReference>
<dbReference type="PANTHER" id="PTHR11514:SF40">
    <property type="entry name" value="TRANSCRIPTION FACTOR BHLH14"/>
    <property type="match status" value="1"/>
</dbReference>
<evidence type="ECO:0000256" key="1">
    <source>
        <dbReference type="ARBA" id="ARBA00004123"/>
    </source>
</evidence>
<gene>
    <name evidence="9" type="primary">LOC110714364</name>
</gene>
<evidence type="ECO:0000256" key="6">
    <source>
        <dbReference type="SAM" id="Coils"/>
    </source>
</evidence>
<dbReference type="Pfam" id="PF22754">
    <property type="entry name" value="bHLH-TF_ACT-like_plant"/>
    <property type="match status" value="1"/>
</dbReference>
<protein>
    <recommendedName>
        <fullName evidence="5">Transcription factor</fullName>
        <shortName evidence="5">bHLH transcription factor</shortName>
    </recommendedName>
    <alternativeName>
        <fullName evidence="5">Basic helix-loop-helix protein</fullName>
    </alternativeName>
</protein>
<keyword evidence="4 5" id="KW-0539">Nucleus</keyword>
<dbReference type="GO" id="GO:0005634">
    <property type="term" value="C:nucleus"/>
    <property type="evidence" value="ECO:0007669"/>
    <property type="project" value="UniProtKB-SubCell"/>
</dbReference>
<dbReference type="PANTHER" id="PTHR11514">
    <property type="entry name" value="MYC"/>
    <property type="match status" value="1"/>
</dbReference>
<dbReference type="Gramene" id="AUR62004545-RA">
    <property type="protein sequence ID" value="AUR62004545-RA:cds"/>
    <property type="gene ID" value="AUR62004545"/>
</dbReference>
<dbReference type="InterPro" id="IPR025610">
    <property type="entry name" value="MYC/MYB_N"/>
</dbReference>
<dbReference type="InterPro" id="IPR054502">
    <property type="entry name" value="bHLH-TF_ACT-like_plant"/>
</dbReference>
<keyword evidence="10" id="KW-1185">Reference proteome</keyword>
<dbReference type="InterPro" id="IPR045084">
    <property type="entry name" value="AIB/MYC-like"/>
</dbReference>
<dbReference type="GO" id="GO:0003700">
    <property type="term" value="F:DNA-binding transcription factor activity"/>
    <property type="evidence" value="ECO:0007669"/>
    <property type="project" value="InterPro"/>
</dbReference>
<evidence type="ECO:0000256" key="5">
    <source>
        <dbReference type="RuleBase" id="RU369104"/>
    </source>
</evidence>
<dbReference type="SMR" id="A0A803KZT5"/>
<dbReference type="KEGG" id="cqi:110714364"/>
<reference evidence="9" key="1">
    <citation type="journal article" date="2017" name="Nature">
        <title>The genome of Chenopodium quinoa.</title>
        <authorList>
            <person name="Jarvis D.E."/>
            <person name="Ho Y.S."/>
            <person name="Lightfoot D.J."/>
            <person name="Schmoeckel S.M."/>
            <person name="Li B."/>
            <person name="Borm T.J.A."/>
            <person name="Ohyanagi H."/>
            <person name="Mineta K."/>
            <person name="Michell C.T."/>
            <person name="Saber N."/>
            <person name="Kharbatia N.M."/>
            <person name="Rupper R.R."/>
            <person name="Sharp A.R."/>
            <person name="Dally N."/>
            <person name="Boughton B.A."/>
            <person name="Woo Y.H."/>
            <person name="Gao G."/>
            <person name="Schijlen E.G.W.M."/>
            <person name="Guo X."/>
            <person name="Momin A.A."/>
            <person name="Negrao S."/>
            <person name="Al-Babili S."/>
            <person name="Gehring C."/>
            <person name="Roessner U."/>
            <person name="Jung C."/>
            <person name="Murphy K."/>
            <person name="Arold S.T."/>
            <person name="Gojobori T."/>
            <person name="van der Linden C.G."/>
            <person name="van Loo E.N."/>
            <person name="Jellen E.N."/>
            <person name="Maughan P.J."/>
            <person name="Tester M."/>
        </authorList>
    </citation>
    <scope>NUCLEOTIDE SEQUENCE [LARGE SCALE GENOMIC DNA]</scope>
    <source>
        <strain evidence="9">cv. PI 614886</strain>
    </source>
</reference>
<dbReference type="Gene3D" id="4.10.280.10">
    <property type="entry name" value="Helix-loop-helix DNA-binding domain"/>
    <property type="match status" value="1"/>
</dbReference>
<name>A0A803KZT5_CHEQI</name>
<evidence type="ECO:0000256" key="4">
    <source>
        <dbReference type="ARBA" id="ARBA00023242"/>
    </source>
</evidence>
<dbReference type="InterPro" id="IPR011598">
    <property type="entry name" value="bHLH_dom"/>
</dbReference>
<evidence type="ECO:0000256" key="7">
    <source>
        <dbReference type="SAM" id="MobiDB-lite"/>
    </source>
</evidence>
<feature type="compositionally biased region" description="Basic residues" evidence="7">
    <location>
        <begin position="264"/>
        <end position="274"/>
    </location>
</feature>
<keyword evidence="2 5" id="KW-0805">Transcription regulation</keyword>
<keyword evidence="6" id="KW-0175">Coiled coil</keyword>
<reference evidence="9" key="2">
    <citation type="submission" date="2021-03" db="UniProtKB">
        <authorList>
            <consortium name="EnsemblPlants"/>
        </authorList>
    </citation>
    <scope>IDENTIFICATION</scope>
</reference>
<evidence type="ECO:0000256" key="3">
    <source>
        <dbReference type="ARBA" id="ARBA00023163"/>
    </source>
</evidence>
<comment type="subcellular location">
    <subcellularLocation>
        <location evidence="1 5">Nucleus</location>
    </subcellularLocation>
</comment>
<dbReference type="GO" id="GO:0046983">
    <property type="term" value="F:protein dimerization activity"/>
    <property type="evidence" value="ECO:0007669"/>
    <property type="project" value="InterPro"/>
</dbReference>
<dbReference type="RefSeq" id="XP_021748563.1">
    <property type="nucleotide sequence ID" value="XM_021892871.1"/>
</dbReference>
<feature type="region of interest" description="Disordered" evidence="7">
    <location>
        <begin position="75"/>
        <end position="94"/>
    </location>
</feature>
<dbReference type="EnsemblPlants" id="AUR62004545-RA">
    <property type="protein sequence ID" value="AUR62004545-RA:cds"/>
    <property type="gene ID" value="AUR62004545"/>
</dbReference>
<dbReference type="Pfam" id="PF14215">
    <property type="entry name" value="bHLH-MYC_N"/>
    <property type="match status" value="1"/>
</dbReference>
<dbReference type="Pfam" id="PF00010">
    <property type="entry name" value="HLH"/>
    <property type="match status" value="1"/>
</dbReference>
<organism evidence="9 10">
    <name type="scientific">Chenopodium quinoa</name>
    <name type="common">Quinoa</name>
    <dbReference type="NCBI Taxonomy" id="63459"/>
    <lineage>
        <taxon>Eukaryota</taxon>
        <taxon>Viridiplantae</taxon>
        <taxon>Streptophyta</taxon>
        <taxon>Embryophyta</taxon>
        <taxon>Tracheophyta</taxon>
        <taxon>Spermatophyta</taxon>
        <taxon>Magnoliopsida</taxon>
        <taxon>eudicotyledons</taxon>
        <taxon>Gunneridae</taxon>
        <taxon>Pentapetalae</taxon>
        <taxon>Caryophyllales</taxon>
        <taxon>Chenopodiaceae</taxon>
        <taxon>Chenopodioideae</taxon>
        <taxon>Atripliceae</taxon>
        <taxon>Chenopodium</taxon>
    </lineage>
</organism>
<evidence type="ECO:0000259" key="8">
    <source>
        <dbReference type="PROSITE" id="PS50888"/>
    </source>
</evidence>
<dbReference type="OrthoDB" id="1926382at2759"/>
<dbReference type="GO" id="GO:0000976">
    <property type="term" value="F:transcription cis-regulatory region binding"/>
    <property type="evidence" value="ECO:0007669"/>
    <property type="project" value="TreeGrafter"/>
</dbReference>
<feature type="coiled-coil region" evidence="6">
    <location>
        <begin position="320"/>
        <end position="347"/>
    </location>
</feature>
<keyword evidence="3 5" id="KW-0804">Transcription</keyword>
<evidence type="ECO:0000313" key="10">
    <source>
        <dbReference type="Proteomes" id="UP000596660"/>
    </source>
</evidence>
<dbReference type="Proteomes" id="UP000596660">
    <property type="component" value="Unplaced"/>
</dbReference>
<proteinExistence type="predicted"/>
<feature type="region of interest" description="Disordered" evidence="7">
    <location>
        <begin position="244"/>
        <end position="279"/>
    </location>
</feature>
<dbReference type="AlphaFoldDB" id="A0A803KZT5"/>
<evidence type="ECO:0000313" key="9">
    <source>
        <dbReference type="EnsemblPlants" id="AUR62004545-RA:cds"/>
    </source>
</evidence>
<dbReference type="GeneID" id="110714364"/>